<feature type="region of interest" description="Disordered" evidence="2">
    <location>
        <begin position="68"/>
        <end position="96"/>
    </location>
</feature>
<evidence type="ECO:0000256" key="2">
    <source>
        <dbReference type="SAM" id="MobiDB-lite"/>
    </source>
</evidence>
<dbReference type="Proteomes" id="UP000215902">
    <property type="component" value="Unassembled WGS sequence"/>
</dbReference>
<dbReference type="OrthoDB" id="3647at2759"/>
<protein>
    <submittedName>
        <fullName evidence="4">Uncharacterized protein</fullName>
    </submittedName>
</protein>
<evidence type="ECO:0000313" key="3">
    <source>
        <dbReference type="EMBL" id="PAA81868.1"/>
    </source>
</evidence>
<comment type="caution">
    <text evidence="4">The sequence shown here is derived from an EMBL/GenBank/DDBJ whole genome shotgun (WGS) entry which is preliminary data.</text>
</comment>
<reference evidence="4 5" key="1">
    <citation type="submission" date="2017-06" db="EMBL/GenBank/DDBJ databases">
        <title>A platform for efficient transgenesis in Macrostomum lignano, a flatworm model organism for stem cell research.</title>
        <authorList>
            <person name="Berezikov E."/>
        </authorList>
    </citation>
    <scope>NUCLEOTIDE SEQUENCE [LARGE SCALE GENOMIC DNA]</scope>
    <source>
        <strain evidence="4">DV1</strain>
        <tissue evidence="4">Whole organism</tissue>
    </source>
</reference>
<dbReference type="InterPro" id="IPR051706">
    <property type="entry name" value="Glycosyltransferase_domain"/>
</dbReference>
<dbReference type="AlphaFoldDB" id="A0A267G783"/>
<dbReference type="PANTHER" id="PTHR32385">
    <property type="entry name" value="MANNOSYL PHOSPHORYLINOSITOL CERAMIDE SYNTHASE"/>
    <property type="match status" value="1"/>
</dbReference>
<evidence type="ECO:0000256" key="1">
    <source>
        <dbReference type="ARBA" id="ARBA00022679"/>
    </source>
</evidence>
<accession>A0A267G783</accession>
<dbReference type="InterPro" id="IPR029044">
    <property type="entry name" value="Nucleotide-diphossugar_trans"/>
</dbReference>
<gene>
    <name evidence="4" type="ORF">BOX15_Mlig014093g1</name>
    <name evidence="3" type="ORF">BOX15_Mlig014093g2</name>
</gene>
<dbReference type="GO" id="GO:0051999">
    <property type="term" value="P:mannosyl-inositol phosphorylceramide biosynthetic process"/>
    <property type="evidence" value="ECO:0007669"/>
    <property type="project" value="TreeGrafter"/>
</dbReference>
<evidence type="ECO:0000313" key="4">
    <source>
        <dbReference type="EMBL" id="PAA81878.1"/>
    </source>
</evidence>
<dbReference type="EMBL" id="NIVC01000508">
    <property type="protein sequence ID" value="PAA81878.1"/>
    <property type="molecule type" value="Genomic_DNA"/>
</dbReference>
<dbReference type="PANTHER" id="PTHR32385:SF15">
    <property type="entry name" value="INOSITOL PHOSPHOCERAMIDE MANNOSYLTRANSFERASE 1"/>
    <property type="match status" value="1"/>
</dbReference>
<proteinExistence type="predicted"/>
<sequence length="423" mass="48360">MLSWAVSKLRLGSCCTVLPVSAKNGHKEQHLTNCLEWTTQMVPKLLLLTAFFTLVLLLLHGGFNSNQTPEARQNRVGPTTAFRVPQGLSTKPTKGPVQPLVKGMKCGEVQHRFPDSMPPIVHWTTKDGRVHKKLINIVQSWQLLNKNSSIKWYYMHWDDYQISRLVEKHYPQLSKSYAKLSNGLERSDIGRLVVLHHVGGMYVDLDVELRRDLSPLLMPNSESRGDNSTAASSSVGNCRTALWSQEPPEHAAFIFNRPSLISNAVMMSRANHSFLNYVVNTWPAWFEANWAKKRRGIHQAIHVTGPGMLQNFYDKYAAMRKAERPDDWCNEMIAEPEMFQPIMDENFIRSWLRTNCGNSARMARLSESKQEHCRQIKCANFKNRAVPSTSYTVHRFMHLSYGAMKLDDSECIMRMLPILTCTI</sequence>
<evidence type="ECO:0000313" key="5">
    <source>
        <dbReference type="Proteomes" id="UP000215902"/>
    </source>
</evidence>
<dbReference type="InterPro" id="IPR007577">
    <property type="entry name" value="GlycoTrfase_DXD_sugar-bd_CS"/>
</dbReference>
<organism evidence="4 5">
    <name type="scientific">Macrostomum lignano</name>
    <dbReference type="NCBI Taxonomy" id="282301"/>
    <lineage>
        <taxon>Eukaryota</taxon>
        <taxon>Metazoa</taxon>
        <taxon>Spiralia</taxon>
        <taxon>Lophotrochozoa</taxon>
        <taxon>Platyhelminthes</taxon>
        <taxon>Rhabditophora</taxon>
        <taxon>Macrostomorpha</taxon>
        <taxon>Macrostomida</taxon>
        <taxon>Macrostomidae</taxon>
        <taxon>Macrostomum</taxon>
    </lineage>
</organism>
<dbReference type="GO" id="GO:0016020">
    <property type="term" value="C:membrane"/>
    <property type="evidence" value="ECO:0007669"/>
    <property type="project" value="GOC"/>
</dbReference>
<dbReference type="GO" id="GO:0000030">
    <property type="term" value="F:mannosyltransferase activity"/>
    <property type="evidence" value="ECO:0007669"/>
    <property type="project" value="TreeGrafter"/>
</dbReference>
<dbReference type="Gene3D" id="3.90.550.20">
    <property type="match status" value="1"/>
</dbReference>
<keyword evidence="1" id="KW-0808">Transferase</keyword>
<dbReference type="Pfam" id="PF04488">
    <property type="entry name" value="Gly_transf_sug"/>
    <property type="match status" value="1"/>
</dbReference>
<dbReference type="SUPFAM" id="SSF53448">
    <property type="entry name" value="Nucleotide-diphospho-sugar transferases"/>
    <property type="match status" value="1"/>
</dbReference>
<keyword evidence="5" id="KW-1185">Reference proteome</keyword>
<name>A0A267G783_9PLAT</name>
<dbReference type="EMBL" id="NIVC01000509">
    <property type="protein sequence ID" value="PAA81868.1"/>
    <property type="molecule type" value="Genomic_DNA"/>
</dbReference>